<evidence type="ECO:0008006" key="3">
    <source>
        <dbReference type="Google" id="ProtNLM"/>
    </source>
</evidence>
<dbReference type="RefSeq" id="WP_201957780.1">
    <property type="nucleotide sequence ID" value="NZ_JAERRJ010000021.1"/>
</dbReference>
<protein>
    <recommendedName>
        <fullName evidence="3">MarR family transcriptional regulator</fullName>
    </recommendedName>
</protein>
<accession>A0ABS1MGV1</accession>
<dbReference type="Proteomes" id="UP000602198">
    <property type="component" value="Unassembled WGS sequence"/>
</dbReference>
<sequence length="75" mass="8246">MTPAEVAILTALYPDHTRTVAQLQHEAALTSCRTRDALARLRARGLVLAAHPRSSWRISPRGRVALATKGKRFAN</sequence>
<gene>
    <name evidence="1" type="ORF">JK358_36415</name>
</gene>
<proteinExistence type="predicted"/>
<keyword evidence="2" id="KW-1185">Reference proteome</keyword>
<name>A0ABS1MGV1_9NOCA</name>
<comment type="caution">
    <text evidence="1">The sequence shown here is derived from an EMBL/GenBank/DDBJ whole genome shotgun (WGS) entry which is preliminary data.</text>
</comment>
<organism evidence="1 2">
    <name type="scientific">Nocardia acididurans</name>
    <dbReference type="NCBI Taxonomy" id="2802282"/>
    <lineage>
        <taxon>Bacteria</taxon>
        <taxon>Bacillati</taxon>
        <taxon>Actinomycetota</taxon>
        <taxon>Actinomycetes</taxon>
        <taxon>Mycobacteriales</taxon>
        <taxon>Nocardiaceae</taxon>
        <taxon>Nocardia</taxon>
    </lineage>
</organism>
<evidence type="ECO:0000313" key="1">
    <source>
        <dbReference type="EMBL" id="MBL1079895.1"/>
    </source>
</evidence>
<evidence type="ECO:0000313" key="2">
    <source>
        <dbReference type="Proteomes" id="UP000602198"/>
    </source>
</evidence>
<reference evidence="1 2" key="1">
    <citation type="submission" date="2021-01" db="EMBL/GenBank/DDBJ databases">
        <title>WGS of actinomycetes isolated from Thailand.</title>
        <authorList>
            <person name="Thawai C."/>
        </authorList>
    </citation>
    <scope>NUCLEOTIDE SEQUENCE [LARGE SCALE GENOMIC DNA]</scope>
    <source>
        <strain evidence="1 2">LPG 2</strain>
    </source>
</reference>
<dbReference type="EMBL" id="JAERRJ010000021">
    <property type="protein sequence ID" value="MBL1079895.1"/>
    <property type="molecule type" value="Genomic_DNA"/>
</dbReference>